<dbReference type="Proteomes" id="UP000230066">
    <property type="component" value="Unassembled WGS sequence"/>
</dbReference>
<proteinExistence type="predicted"/>
<comment type="caution">
    <text evidence="1">The sequence shown here is derived from an EMBL/GenBank/DDBJ whole genome shotgun (WGS) entry which is preliminary data.</text>
</comment>
<evidence type="ECO:0000313" key="1">
    <source>
        <dbReference type="EMBL" id="THD24330.1"/>
    </source>
</evidence>
<accession>A0A4E0S186</accession>
<protein>
    <submittedName>
        <fullName evidence="1">Uncharacterized protein</fullName>
    </submittedName>
</protein>
<name>A0A4E0S186_FASHE</name>
<sequence length="221" mass="25659">MKRAHAYAIDEYDYANYKGMHRALYWQIAPLNHSTDHMDDDSFRRAFGKGSTGLPSGISADTFENIIRKDKAKAEFIQKWTNLFNEGYENPPPVILRPKAESRSSTVTAESSTQTMLVSEHPSTLGPSDSRMEVLYSNLPDYWHETVVKYVSKNWNPNGRFASIYPILLKLERELGPCWRLDMIRNSKVIQPEAVPNSTLNFHIRDDPYMYSIWREKVREH</sequence>
<organism evidence="1 2">
    <name type="scientific">Fasciola hepatica</name>
    <name type="common">Liver fluke</name>
    <dbReference type="NCBI Taxonomy" id="6192"/>
    <lineage>
        <taxon>Eukaryota</taxon>
        <taxon>Metazoa</taxon>
        <taxon>Spiralia</taxon>
        <taxon>Lophotrochozoa</taxon>
        <taxon>Platyhelminthes</taxon>
        <taxon>Trematoda</taxon>
        <taxon>Digenea</taxon>
        <taxon>Plagiorchiida</taxon>
        <taxon>Echinostomata</taxon>
        <taxon>Echinostomatoidea</taxon>
        <taxon>Fasciolidae</taxon>
        <taxon>Fasciola</taxon>
    </lineage>
</organism>
<reference evidence="1" key="1">
    <citation type="submission" date="2019-03" db="EMBL/GenBank/DDBJ databases">
        <title>Improved annotation for the trematode Fasciola hepatica.</title>
        <authorList>
            <person name="Choi Y.-J."/>
            <person name="Martin J."/>
            <person name="Mitreva M."/>
        </authorList>
    </citation>
    <scope>NUCLEOTIDE SEQUENCE [LARGE SCALE GENOMIC DNA]</scope>
</reference>
<dbReference type="EMBL" id="JXXN02001659">
    <property type="protein sequence ID" value="THD24330.1"/>
    <property type="molecule type" value="Genomic_DNA"/>
</dbReference>
<dbReference type="AlphaFoldDB" id="A0A4E0S186"/>
<gene>
    <name evidence="1" type="ORF">D915_005063</name>
</gene>
<keyword evidence="2" id="KW-1185">Reference proteome</keyword>
<evidence type="ECO:0000313" key="2">
    <source>
        <dbReference type="Proteomes" id="UP000230066"/>
    </source>
</evidence>